<name>A0A1Y6JWZ3_9LACO</name>
<organism evidence="1 2">
    <name type="scientific">Levilactobacillus zymae</name>
    <dbReference type="NCBI Taxonomy" id="267363"/>
    <lineage>
        <taxon>Bacteria</taxon>
        <taxon>Bacillati</taxon>
        <taxon>Bacillota</taxon>
        <taxon>Bacilli</taxon>
        <taxon>Lactobacillales</taxon>
        <taxon>Lactobacillaceae</taxon>
        <taxon>Levilactobacillus</taxon>
    </lineage>
</organism>
<evidence type="ECO:0000313" key="1">
    <source>
        <dbReference type="EMBL" id="SMS14330.1"/>
    </source>
</evidence>
<dbReference type="InterPro" id="IPR029058">
    <property type="entry name" value="AB_hydrolase_fold"/>
</dbReference>
<dbReference type="PROSITE" id="PS51257">
    <property type="entry name" value="PROKAR_LIPOPROTEIN"/>
    <property type="match status" value="1"/>
</dbReference>
<dbReference type="Pfam" id="PF06028">
    <property type="entry name" value="DUF915"/>
    <property type="match status" value="1"/>
</dbReference>
<dbReference type="SUPFAM" id="SSF53474">
    <property type="entry name" value="alpha/beta-Hydrolases"/>
    <property type="match status" value="1"/>
</dbReference>
<dbReference type="InterPro" id="IPR010315">
    <property type="entry name" value="DUF915_hydro-like"/>
</dbReference>
<gene>
    <name evidence="1" type="ORF">LZ3411_1280</name>
</gene>
<reference evidence="2" key="1">
    <citation type="submission" date="2017-05" db="EMBL/GenBank/DDBJ databases">
        <authorList>
            <person name="Papadimitriou K."/>
        </authorList>
    </citation>
    <scope>NUCLEOTIDE SEQUENCE [LARGE SCALE GENOMIC DNA]</scope>
    <source>
        <strain evidence="2">ACA-DC 3411</strain>
    </source>
</reference>
<proteinExistence type="predicted"/>
<dbReference type="Proteomes" id="UP000195412">
    <property type="component" value="Chromosome I"/>
</dbReference>
<evidence type="ECO:0000313" key="2">
    <source>
        <dbReference type="Proteomes" id="UP000195412"/>
    </source>
</evidence>
<dbReference type="EMBL" id="LT854705">
    <property type="protein sequence ID" value="SMS14330.1"/>
    <property type="molecule type" value="Genomic_DNA"/>
</dbReference>
<protein>
    <submittedName>
        <fullName evidence="1">Cell surface hydrolase (Putative)</fullName>
    </submittedName>
</protein>
<dbReference type="AlphaFoldDB" id="A0A1Y6JWZ3"/>
<dbReference type="GO" id="GO:0016787">
    <property type="term" value="F:hydrolase activity"/>
    <property type="evidence" value="ECO:0007669"/>
    <property type="project" value="UniProtKB-KW"/>
</dbReference>
<keyword evidence="1" id="KW-0378">Hydrolase</keyword>
<dbReference type="Gene3D" id="3.40.50.1820">
    <property type="entry name" value="alpha/beta hydrolase"/>
    <property type="match status" value="1"/>
</dbReference>
<sequence length="288" mass="32316">MKRQLRKRHFWLSLGLIVLLVLGGCAARGKTGSQASTTKLDGAKYVPTLFFHGYGSSANAEMPMIRAAQKAGVTRTVLHATVAKDGHVSWRGRFKAGDYHPIVAVQFTANRDGDYRTTADWAKNVITGLQKTYHITRFNLVGHSMGNMAMAFYLLKNAQNSHLPQLQRQVDIAGHFNGILGMNDEPNRMKLTAAGKPTKMDRDYQQLLALRQRYPRQARVLNIYGDLNNGTHSDGRVSNASSKSLRYLVADRAKSYQERRIVGANAQHSKLHDNAQVNRLLIKFLWQK</sequence>
<accession>A0A1Y6JWZ3</accession>
<dbReference type="KEGG" id="lzy:LZ3411_1280"/>
<dbReference type="RefSeq" id="WP_087742040.1">
    <property type="nucleotide sequence ID" value="NZ_LT854705.1"/>
</dbReference>